<dbReference type="SUPFAM" id="SSF57756">
    <property type="entry name" value="Retrovirus zinc finger-like domains"/>
    <property type="match status" value="1"/>
</dbReference>
<dbReference type="InterPro" id="IPR036691">
    <property type="entry name" value="Endo/exonu/phosph_ase_sf"/>
</dbReference>
<evidence type="ECO:0000313" key="1">
    <source>
        <dbReference type="EMBL" id="KAJ8882242.1"/>
    </source>
</evidence>
<protein>
    <submittedName>
        <fullName evidence="1">Uncharacterized protein</fullName>
    </submittedName>
</protein>
<feature type="non-terminal residue" evidence="1">
    <location>
        <position position="296"/>
    </location>
</feature>
<dbReference type="SUPFAM" id="SSF56219">
    <property type="entry name" value="DNase I-like"/>
    <property type="match status" value="1"/>
</dbReference>
<keyword evidence="2" id="KW-1185">Reference proteome</keyword>
<gene>
    <name evidence="1" type="ORF">PR048_018730</name>
</gene>
<dbReference type="InterPro" id="IPR036875">
    <property type="entry name" value="Znf_CCHC_sf"/>
</dbReference>
<dbReference type="EMBL" id="JARBHB010000006">
    <property type="protein sequence ID" value="KAJ8882242.1"/>
    <property type="molecule type" value="Genomic_DNA"/>
</dbReference>
<reference evidence="1 2" key="1">
    <citation type="submission" date="2023-02" db="EMBL/GenBank/DDBJ databases">
        <title>LHISI_Scaffold_Assembly.</title>
        <authorList>
            <person name="Stuart O.P."/>
            <person name="Cleave R."/>
            <person name="Magrath M.J.L."/>
            <person name="Mikheyev A.S."/>
        </authorList>
    </citation>
    <scope>NUCLEOTIDE SEQUENCE [LARGE SCALE GENOMIC DNA]</scope>
    <source>
        <strain evidence="1">Daus_M_001</strain>
        <tissue evidence="1">Leg muscle</tissue>
    </source>
</reference>
<dbReference type="Proteomes" id="UP001159363">
    <property type="component" value="Chromosome 5"/>
</dbReference>
<accession>A0ABQ9HD28</accession>
<proteinExistence type="predicted"/>
<name>A0ABQ9HD28_9NEOP</name>
<organism evidence="1 2">
    <name type="scientific">Dryococelus australis</name>
    <dbReference type="NCBI Taxonomy" id="614101"/>
    <lineage>
        <taxon>Eukaryota</taxon>
        <taxon>Metazoa</taxon>
        <taxon>Ecdysozoa</taxon>
        <taxon>Arthropoda</taxon>
        <taxon>Hexapoda</taxon>
        <taxon>Insecta</taxon>
        <taxon>Pterygota</taxon>
        <taxon>Neoptera</taxon>
        <taxon>Polyneoptera</taxon>
        <taxon>Phasmatodea</taxon>
        <taxon>Verophasmatodea</taxon>
        <taxon>Anareolatae</taxon>
        <taxon>Phasmatidae</taxon>
        <taxon>Eurycanthinae</taxon>
        <taxon>Dryococelus</taxon>
    </lineage>
</organism>
<comment type="caution">
    <text evidence="1">The sequence shown here is derived from an EMBL/GenBank/DDBJ whole genome shotgun (WGS) entry which is preliminary data.</text>
</comment>
<evidence type="ECO:0000313" key="2">
    <source>
        <dbReference type="Proteomes" id="UP001159363"/>
    </source>
</evidence>
<sequence length="296" mass="35306">MLRNELTEGINENIYHQNIISEDMMEKDYKQAKLVFRNKPDKKNIISSWKSPLNFFLTKQLYKINNYRQPYKYNELISPARCYKCLQFGHVRKYGRSERQFICISCNRDDNDNKHHTLSNTCLSYIRAKHHTKNNTQYRQHNLQRSNVATVETRQVIKEKLLYIILVQEPYAVKGDIKCLEQTLEIISKKQLSTEKIKDFILICFISAYFPPSEIIQNSLLKLQKRLNLFRGHNITIIVDTNSKSKLWYWETEDERENQRSITTYDLIHGPSNIDITLCTAKLYKHCKKWQREETA</sequence>
<dbReference type="Gene3D" id="3.60.10.10">
    <property type="entry name" value="Endonuclease/exonuclease/phosphatase"/>
    <property type="match status" value="1"/>
</dbReference>